<comment type="caution">
    <text evidence="1">The sequence shown here is derived from an EMBL/GenBank/DDBJ whole genome shotgun (WGS) entry which is preliminary data.</text>
</comment>
<name>A0A7J8LPH8_9ROSI</name>
<gene>
    <name evidence="1" type="ORF">Golob_013414</name>
</gene>
<evidence type="ECO:0000313" key="1">
    <source>
        <dbReference type="EMBL" id="MBA0554300.1"/>
    </source>
</evidence>
<protein>
    <submittedName>
        <fullName evidence="1">Uncharacterized protein</fullName>
    </submittedName>
</protein>
<feature type="non-terminal residue" evidence="1">
    <location>
        <position position="166"/>
    </location>
</feature>
<dbReference type="EMBL" id="JABEZX010000004">
    <property type="protein sequence ID" value="MBA0554300.1"/>
    <property type="molecule type" value="Genomic_DNA"/>
</dbReference>
<dbReference type="AlphaFoldDB" id="A0A7J8LPH8"/>
<sequence length="166" mass="18936">MGETVVVINSFLMTTPICLTLDDFSEFLKLPPDGESNEKGLSNPILVVPSSNASKLNLQDHFLHLILTWILRSISKHAITRSINYWWIEIFQTNRHPDLALIMFDDIPKVTGKEFTSFITFLFGTYLSYIFKHLNIPTQGDPPLATLTPLSFGMLRHVGYKKDPRI</sequence>
<evidence type="ECO:0000313" key="2">
    <source>
        <dbReference type="Proteomes" id="UP000593572"/>
    </source>
</evidence>
<reference evidence="1 2" key="1">
    <citation type="journal article" date="2019" name="Genome Biol. Evol.">
        <title>Insights into the evolution of the New World diploid cottons (Gossypium, subgenus Houzingenia) based on genome sequencing.</title>
        <authorList>
            <person name="Grover C.E."/>
            <person name="Arick M.A. 2nd"/>
            <person name="Thrash A."/>
            <person name="Conover J.L."/>
            <person name="Sanders W.S."/>
            <person name="Peterson D.G."/>
            <person name="Frelichowski J.E."/>
            <person name="Scheffler J.A."/>
            <person name="Scheffler B.E."/>
            <person name="Wendel J.F."/>
        </authorList>
    </citation>
    <scope>NUCLEOTIDE SEQUENCE [LARGE SCALE GENOMIC DNA]</scope>
    <source>
        <strain evidence="1">157</strain>
        <tissue evidence="1">Leaf</tissue>
    </source>
</reference>
<proteinExistence type="predicted"/>
<dbReference type="Proteomes" id="UP000593572">
    <property type="component" value="Unassembled WGS sequence"/>
</dbReference>
<accession>A0A7J8LPH8</accession>
<organism evidence="1 2">
    <name type="scientific">Gossypium lobatum</name>
    <dbReference type="NCBI Taxonomy" id="34289"/>
    <lineage>
        <taxon>Eukaryota</taxon>
        <taxon>Viridiplantae</taxon>
        <taxon>Streptophyta</taxon>
        <taxon>Embryophyta</taxon>
        <taxon>Tracheophyta</taxon>
        <taxon>Spermatophyta</taxon>
        <taxon>Magnoliopsida</taxon>
        <taxon>eudicotyledons</taxon>
        <taxon>Gunneridae</taxon>
        <taxon>Pentapetalae</taxon>
        <taxon>rosids</taxon>
        <taxon>malvids</taxon>
        <taxon>Malvales</taxon>
        <taxon>Malvaceae</taxon>
        <taxon>Malvoideae</taxon>
        <taxon>Gossypium</taxon>
    </lineage>
</organism>
<keyword evidence="2" id="KW-1185">Reference proteome</keyword>